<evidence type="ECO:0000256" key="2">
    <source>
        <dbReference type="ARBA" id="ARBA00022475"/>
    </source>
</evidence>
<reference evidence="9 10" key="1">
    <citation type="submission" date="2017-10" db="EMBL/GenBank/DDBJ databases">
        <title>Resolving the taxonomy of Roseburia spp., Eubacterium rectale and Agathobacter spp. through phylogenomic analysis.</title>
        <authorList>
            <person name="Sheridan P.O."/>
            <person name="Walker A.W."/>
            <person name="Duncan S.H."/>
            <person name="Scott K.P."/>
            <person name="Toole P.W.O."/>
            <person name="Luis P."/>
            <person name="Flint H.J."/>
        </authorList>
    </citation>
    <scope>NUCLEOTIDE SEQUENCE [LARGE SCALE GENOMIC DNA]</scope>
    <source>
        <strain evidence="9 10">JK626</strain>
    </source>
</reference>
<dbReference type="EMBL" id="PDYF01000008">
    <property type="protein sequence ID" value="PHU35520.1"/>
    <property type="molecule type" value="Genomic_DNA"/>
</dbReference>
<keyword evidence="3 8" id="KW-0812">Transmembrane</keyword>
<evidence type="ECO:0000256" key="5">
    <source>
        <dbReference type="ARBA" id="ARBA00022984"/>
    </source>
</evidence>
<feature type="transmembrane region" description="Helical" evidence="8">
    <location>
        <begin position="190"/>
        <end position="206"/>
    </location>
</feature>
<feature type="transmembrane region" description="Helical" evidence="8">
    <location>
        <begin position="137"/>
        <end position="155"/>
    </location>
</feature>
<comment type="subcellular location">
    <subcellularLocation>
        <location evidence="1">Cell membrane</location>
        <topology evidence="1">Multi-pass membrane protein</topology>
    </subcellularLocation>
</comment>
<feature type="transmembrane region" description="Helical" evidence="8">
    <location>
        <begin position="381"/>
        <end position="400"/>
    </location>
</feature>
<dbReference type="InterPro" id="IPR051050">
    <property type="entry name" value="Lipid_II_flippase_MurJ/MviN"/>
</dbReference>
<evidence type="ECO:0000256" key="3">
    <source>
        <dbReference type="ARBA" id="ARBA00022692"/>
    </source>
</evidence>
<feature type="transmembrane region" description="Helical" evidence="8">
    <location>
        <begin position="7"/>
        <end position="28"/>
    </location>
</feature>
<keyword evidence="5" id="KW-0573">Peptidoglycan synthesis</keyword>
<feature type="transmembrane region" description="Helical" evidence="8">
    <location>
        <begin position="167"/>
        <end position="184"/>
    </location>
</feature>
<evidence type="ECO:0000313" key="10">
    <source>
        <dbReference type="Proteomes" id="UP000225889"/>
    </source>
</evidence>
<dbReference type="GO" id="GO:0009252">
    <property type="term" value="P:peptidoglycan biosynthetic process"/>
    <property type="evidence" value="ECO:0007669"/>
    <property type="project" value="UniProtKB-KW"/>
</dbReference>
<dbReference type="GO" id="GO:0008360">
    <property type="term" value="P:regulation of cell shape"/>
    <property type="evidence" value="ECO:0007669"/>
    <property type="project" value="UniProtKB-KW"/>
</dbReference>
<accession>A0A2G3DXC7</accession>
<dbReference type="GO" id="GO:0015648">
    <property type="term" value="F:lipid-linked peptidoglycan transporter activity"/>
    <property type="evidence" value="ECO:0007669"/>
    <property type="project" value="TreeGrafter"/>
</dbReference>
<dbReference type="AlphaFoldDB" id="A0A2G3DXC7"/>
<feature type="transmembrane region" description="Helical" evidence="8">
    <location>
        <begin position="312"/>
        <end position="336"/>
    </location>
</feature>
<feature type="transmembrane region" description="Helical" evidence="8">
    <location>
        <begin position="467"/>
        <end position="489"/>
    </location>
</feature>
<reference evidence="9 10" key="2">
    <citation type="submission" date="2017-10" db="EMBL/GenBank/DDBJ databases">
        <authorList>
            <person name="Banno H."/>
            <person name="Chua N.-H."/>
        </authorList>
    </citation>
    <scope>NUCLEOTIDE SEQUENCE [LARGE SCALE GENOMIC DNA]</scope>
    <source>
        <strain evidence="9 10">JK626</strain>
    </source>
</reference>
<evidence type="ECO:0000256" key="8">
    <source>
        <dbReference type="SAM" id="Phobius"/>
    </source>
</evidence>
<dbReference type="Pfam" id="PF03023">
    <property type="entry name" value="MurJ"/>
    <property type="match status" value="1"/>
</dbReference>
<dbReference type="PANTHER" id="PTHR47019:SF1">
    <property type="entry name" value="LIPID II FLIPPASE MURJ"/>
    <property type="match status" value="1"/>
</dbReference>
<feature type="transmembrane region" description="Helical" evidence="8">
    <location>
        <begin position="406"/>
        <end position="423"/>
    </location>
</feature>
<dbReference type="Proteomes" id="UP000225889">
    <property type="component" value="Unassembled WGS sequence"/>
</dbReference>
<proteinExistence type="predicted"/>
<evidence type="ECO:0000256" key="6">
    <source>
        <dbReference type="ARBA" id="ARBA00022989"/>
    </source>
</evidence>
<sequence>MSKQTKSIVSTTLVVSILTLCFKLLGFVKQMVIAKVFGTVFETDAYNVAFNFVGMLSSAFIRAITISLVSIYTHCLVQKGKDAASRLMSACLEILVPVVLMVLLVVYMITPFIAGVLAPKYTPDQSLVLQSYLRICYPFFLFAVVTLVWTSLMDANKDFVVSRTESFVTSVTTIGCCIFLNSILAVKSLVVAQYLSYIIFGTLLLIRGRRYFKFTLVNIFEVPEIRFVLATALPLFVGNSVSQINKIVDNALSTGLGEGNASALTYSVTLEDFVIVILVNNVVDILYVNFSTYIAEGNFDSLIATMKKAINIMICMMLPITIVTCLCASNIVSIIYERGKFDGASVAMTSAALIGYALGFASMGVRDIILRGLYSFKNMKGPMITGIIAVAVNILFSVILSRFLGIMGITIASSISMTVNFIINSQMLKKHLPSYNFLAHIPVLLKQIPSIAFSLVVIIFIKEHVTNNILVFLLSAVIGIAGYGLILLFMKIEEVDCIKAKVLAKLPTRK</sequence>
<evidence type="ECO:0000256" key="1">
    <source>
        <dbReference type="ARBA" id="ARBA00004651"/>
    </source>
</evidence>
<keyword evidence="6 8" id="KW-1133">Transmembrane helix</keyword>
<dbReference type="InterPro" id="IPR004268">
    <property type="entry name" value="MurJ"/>
</dbReference>
<protein>
    <recommendedName>
        <fullName evidence="11">Peptidoglycan lipid II flippase</fullName>
    </recommendedName>
</protein>
<dbReference type="GO" id="GO:0005886">
    <property type="term" value="C:plasma membrane"/>
    <property type="evidence" value="ECO:0007669"/>
    <property type="project" value="UniProtKB-SubCell"/>
</dbReference>
<evidence type="ECO:0000256" key="4">
    <source>
        <dbReference type="ARBA" id="ARBA00022960"/>
    </source>
</evidence>
<feature type="transmembrane region" description="Helical" evidence="8">
    <location>
        <begin position="435"/>
        <end position="461"/>
    </location>
</feature>
<dbReference type="PRINTS" id="PR01806">
    <property type="entry name" value="VIRFACTRMVIN"/>
</dbReference>
<comment type="caution">
    <text evidence="9">The sequence shown here is derived from an EMBL/GenBank/DDBJ whole genome shotgun (WGS) entry which is preliminary data.</text>
</comment>
<feature type="transmembrane region" description="Helical" evidence="8">
    <location>
        <begin position="48"/>
        <end position="73"/>
    </location>
</feature>
<dbReference type="PANTHER" id="PTHR47019">
    <property type="entry name" value="LIPID II FLIPPASE MURJ"/>
    <property type="match status" value="1"/>
</dbReference>
<name>A0A2G3DXC7_9FIRM</name>
<evidence type="ECO:0008006" key="11">
    <source>
        <dbReference type="Google" id="ProtNLM"/>
    </source>
</evidence>
<keyword evidence="2" id="KW-1003">Cell membrane</keyword>
<keyword evidence="7 8" id="KW-0472">Membrane</keyword>
<keyword evidence="4" id="KW-0133">Cell shape</keyword>
<dbReference type="GO" id="GO:0034204">
    <property type="term" value="P:lipid translocation"/>
    <property type="evidence" value="ECO:0007669"/>
    <property type="project" value="TreeGrafter"/>
</dbReference>
<evidence type="ECO:0000313" key="9">
    <source>
        <dbReference type="EMBL" id="PHU35520.1"/>
    </source>
</evidence>
<feature type="transmembrane region" description="Helical" evidence="8">
    <location>
        <begin position="348"/>
        <end position="369"/>
    </location>
</feature>
<organism evidence="9 10">
    <name type="scientific">Pseudobutyrivibrio ruminis</name>
    <dbReference type="NCBI Taxonomy" id="46206"/>
    <lineage>
        <taxon>Bacteria</taxon>
        <taxon>Bacillati</taxon>
        <taxon>Bacillota</taxon>
        <taxon>Clostridia</taxon>
        <taxon>Lachnospirales</taxon>
        <taxon>Lachnospiraceae</taxon>
        <taxon>Pseudobutyrivibrio</taxon>
    </lineage>
</organism>
<feature type="transmembrane region" description="Helical" evidence="8">
    <location>
        <begin position="94"/>
        <end position="117"/>
    </location>
</feature>
<dbReference type="RefSeq" id="WP_099391344.1">
    <property type="nucleotide sequence ID" value="NZ_PDYF01000008.1"/>
</dbReference>
<gene>
    <name evidence="9" type="ORF">CSX01_02660</name>
</gene>
<evidence type="ECO:0000256" key="7">
    <source>
        <dbReference type="ARBA" id="ARBA00023136"/>
    </source>
</evidence>